<comment type="caution">
    <text evidence="1">The sequence shown here is derived from an EMBL/GenBank/DDBJ whole genome shotgun (WGS) entry which is preliminary data.</text>
</comment>
<name>W6TKD3_9SPIR</name>
<dbReference type="PATRIC" id="fig|1432657.3.peg.1328"/>
<dbReference type="Proteomes" id="UP000019148">
    <property type="component" value="Unassembled WGS sequence"/>
</dbReference>
<accession>W6TKD3</accession>
<dbReference type="AlphaFoldDB" id="W6TKD3"/>
<evidence type="ECO:0000313" key="2">
    <source>
        <dbReference type="Proteomes" id="UP000019148"/>
    </source>
</evidence>
<proteinExistence type="predicted"/>
<sequence length="199" mass="22723">MIPNFLKNTEIAKLIQTETNYANVLLSELKSLNSNFTSINATKHCSSRFIAVWLSQLFRIFYAESQPLASLTSNIDSVLFALRHIGTDESFIRLFKAFLHVDIEITTPQAGVIKIKLLGTVKTNFTAFITPSTPKGNRLKRILIRETKEGLQTKHRFLTFNFLPKGYSQSIYSFIKNLIPIGRTLKLYDKDNTEIITFN</sequence>
<gene>
    <name evidence="1" type="ORF">BDCR2A_01354</name>
</gene>
<dbReference type="InterPro" id="IPR007910">
    <property type="entry name" value="DUF735"/>
</dbReference>
<dbReference type="EMBL" id="AZIT01000009">
    <property type="protein sequence ID" value="ETZ17714.1"/>
    <property type="molecule type" value="Genomic_DNA"/>
</dbReference>
<dbReference type="RefSeq" id="WP_038367420.1">
    <property type="nucleotide sequence ID" value="NZ_AZIT01000009.1"/>
</dbReference>
<organism evidence="1 2">
    <name type="scientific">Borrelia duttonii CR2A</name>
    <dbReference type="NCBI Taxonomy" id="1432657"/>
    <lineage>
        <taxon>Bacteria</taxon>
        <taxon>Pseudomonadati</taxon>
        <taxon>Spirochaetota</taxon>
        <taxon>Spirochaetia</taxon>
        <taxon>Spirochaetales</taxon>
        <taxon>Borreliaceae</taxon>
        <taxon>Borrelia</taxon>
    </lineage>
</organism>
<dbReference type="Pfam" id="PF05246">
    <property type="entry name" value="DUF735"/>
    <property type="match status" value="1"/>
</dbReference>
<protein>
    <submittedName>
        <fullName evidence="1">Uncharacterized protein</fullName>
    </submittedName>
</protein>
<evidence type="ECO:0000313" key="1">
    <source>
        <dbReference type="EMBL" id="ETZ17714.1"/>
    </source>
</evidence>
<reference evidence="1 2" key="1">
    <citation type="submission" date="2013-12" db="EMBL/GenBank/DDBJ databases">
        <title>Comparative genomics of relapsing fever spirochetes.</title>
        <authorList>
            <person name="Schwan T.G."/>
            <person name="Raffel S.J."/>
            <person name="Porcella S.F."/>
        </authorList>
    </citation>
    <scope>NUCLEOTIDE SEQUENCE [LARGE SCALE GENOMIC DNA]</scope>
    <source>
        <strain evidence="1 2">CR2A</strain>
    </source>
</reference>